<evidence type="ECO:0000313" key="3">
    <source>
        <dbReference type="WBParaSite" id="SMUV_0000915001-mRNA-1"/>
    </source>
</evidence>
<keyword evidence="1" id="KW-0732">Signal</keyword>
<evidence type="ECO:0000313" key="2">
    <source>
        <dbReference type="Proteomes" id="UP000046393"/>
    </source>
</evidence>
<name>A0A0N5AW63_9BILA</name>
<dbReference type="AlphaFoldDB" id="A0A0N5AW63"/>
<proteinExistence type="predicted"/>
<evidence type="ECO:0000256" key="1">
    <source>
        <dbReference type="SAM" id="SignalP"/>
    </source>
</evidence>
<feature type="signal peptide" evidence="1">
    <location>
        <begin position="1"/>
        <end position="21"/>
    </location>
</feature>
<sequence>MSGRLFAAILITITTFDYLYAFPQQVSPQSLKNPVKRFYSWEEAKRSAINSAIKSKYYPELDYLFLSNRFAFPNAPDDSRRFNTWME</sequence>
<dbReference type="WBParaSite" id="SMUV_0000915001-mRNA-1">
    <property type="protein sequence ID" value="SMUV_0000915001-mRNA-1"/>
    <property type="gene ID" value="SMUV_0000915001"/>
</dbReference>
<reference evidence="3" key="1">
    <citation type="submission" date="2017-02" db="UniProtKB">
        <authorList>
            <consortium name="WormBaseParasite"/>
        </authorList>
    </citation>
    <scope>IDENTIFICATION</scope>
</reference>
<feature type="chain" id="PRO_5005893468" evidence="1">
    <location>
        <begin position="22"/>
        <end position="87"/>
    </location>
</feature>
<protein>
    <submittedName>
        <fullName evidence="3">Peptidase S41</fullName>
    </submittedName>
</protein>
<organism evidence="2 3">
    <name type="scientific">Syphacia muris</name>
    <dbReference type="NCBI Taxonomy" id="451379"/>
    <lineage>
        <taxon>Eukaryota</taxon>
        <taxon>Metazoa</taxon>
        <taxon>Ecdysozoa</taxon>
        <taxon>Nematoda</taxon>
        <taxon>Chromadorea</taxon>
        <taxon>Rhabditida</taxon>
        <taxon>Spirurina</taxon>
        <taxon>Oxyuridomorpha</taxon>
        <taxon>Oxyuroidea</taxon>
        <taxon>Oxyuridae</taxon>
        <taxon>Syphacia</taxon>
    </lineage>
</organism>
<keyword evidence="2" id="KW-1185">Reference proteome</keyword>
<accession>A0A0N5AW63</accession>
<dbReference type="Proteomes" id="UP000046393">
    <property type="component" value="Unplaced"/>
</dbReference>